<dbReference type="AlphaFoldDB" id="A0A225DZZ7"/>
<dbReference type="RefSeq" id="WP_088255165.1">
    <property type="nucleotide sequence ID" value="NZ_NIDE01000005.1"/>
</dbReference>
<feature type="region of interest" description="Disordered" evidence="1">
    <location>
        <begin position="114"/>
        <end position="139"/>
    </location>
</feature>
<keyword evidence="3" id="KW-1185">Reference proteome</keyword>
<comment type="caution">
    <text evidence="2">The sequence shown here is derived from an EMBL/GenBank/DDBJ whole genome shotgun (WGS) entry which is preliminary data.</text>
</comment>
<evidence type="ECO:0000256" key="1">
    <source>
        <dbReference type="SAM" id="MobiDB-lite"/>
    </source>
</evidence>
<evidence type="ECO:0000313" key="3">
    <source>
        <dbReference type="Proteomes" id="UP000214646"/>
    </source>
</evidence>
<protein>
    <submittedName>
        <fullName evidence="2">Mobile element protein</fullName>
    </submittedName>
</protein>
<proteinExistence type="predicted"/>
<accession>A0A225DZZ7</accession>
<dbReference type="EMBL" id="NIDE01000005">
    <property type="protein sequence ID" value="OWK41955.1"/>
    <property type="molecule type" value="Genomic_DNA"/>
</dbReference>
<name>A0A225DZZ7_9BACT</name>
<reference evidence="3" key="1">
    <citation type="submission" date="2017-06" db="EMBL/GenBank/DDBJ databases">
        <title>Genome analysis of Fimbriiglobus ruber SP5, the first member of the order Planctomycetales with confirmed chitinolytic capability.</title>
        <authorList>
            <person name="Ravin N.V."/>
            <person name="Rakitin A.L."/>
            <person name="Ivanova A.A."/>
            <person name="Beletsky A.V."/>
            <person name="Kulichevskaya I.S."/>
            <person name="Mardanov A.V."/>
            <person name="Dedysh S.N."/>
        </authorList>
    </citation>
    <scope>NUCLEOTIDE SEQUENCE [LARGE SCALE GENOMIC DNA]</scope>
    <source>
        <strain evidence="3">SP5</strain>
    </source>
</reference>
<feature type="compositionally biased region" description="Basic and acidic residues" evidence="1">
    <location>
        <begin position="120"/>
        <end position="129"/>
    </location>
</feature>
<dbReference type="Proteomes" id="UP000214646">
    <property type="component" value="Unassembled WGS sequence"/>
</dbReference>
<organism evidence="2 3">
    <name type="scientific">Fimbriiglobus ruber</name>
    <dbReference type="NCBI Taxonomy" id="1908690"/>
    <lineage>
        <taxon>Bacteria</taxon>
        <taxon>Pseudomonadati</taxon>
        <taxon>Planctomycetota</taxon>
        <taxon>Planctomycetia</taxon>
        <taxon>Gemmatales</taxon>
        <taxon>Gemmataceae</taxon>
        <taxon>Fimbriiglobus</taxon>
    </lineage>
</organism>
<gene>
    <name evidence="2" type="ORF">FRUB_04033</name>
</gene>
<sequence>MRTLTTTTWMNDDLDWPHVGQVFRLEGERRIGGQKTVEVVYGITSLSRDEADVDRLLDFNRAHWGIENGRHHTRDETLREDRCRVRKGNAPRVLASLRNVGVYLLRGMGGSSAAAATRELSAHPRKALDPLHAPGSTSE</sequence>
<evidence type="ECO:0000313" key="2">
    <source>
        <dbReference type="EMBL" id="OWK41955.1"/>
    </source>
</evidence>